<dbReference type="AlphaFoldDB" id="A0A371IR21"/>
<organism evidence="2 3">
    <name type="scientific">Romboutsia maritimum</name>
    <dbReference type="NCBI Taxonomy" id="2020948"/>
    <lineage>
        <taxon>Bacteria</taxon>
        <taxon>Bacillati</taxon>
        <taxon>Bacillota</taxon>
        <taxon>Clostridia</taxon>
        <taxon>Peptostreptococcales</taxon>
        <taxon>Peptostreptococcaceae</taxon>
        <taxon>Romboutsia</taxon>
    </lineage>
</organism>
<reference evidence="2 3" key="1">
    <citation type="journal article" date="2017" name="Genome Announc.">
        <title>Draft Genome Sequence of Romboutsia maritimum sp. nov. Strain CCRI-22766(T), Isolated from Coastal Estuarine Mud.</title>
        <authorList>
            <person name="Maheux A.F."/>
            <person name="Boudreau D.K."/>
            <person name="Berube E."/>
            <person name="Boissinot M."/>
            <person name="Raymond F."/>
            <person name="Brodeur S."/>
            <person name="Corbeil J."/>
            <person name="Brightwell G."/>
            <person name="Broda D."/>
            <person name="Omar R.F."/>
            <person name="Bergeron M.G."/>
        </authorList>
    </citation>
    <scope>NUCLEOTIDE SEQUENCE [LARGE SCALE GENOMIC DNA]</scope>
    <source>
        <strain evidence="2 3">CCRI-22766</strain>
    </source>
</reference>
<keyword evidence="1" id="KW-0812">Transmembrane</keyword>
<evidence type="ECO:0000313" key="3">
    <source>
        <dbReference type="Proteomes" id="UP000243494"/>
    </source>
</evidence>
<evidence type="ECO:0000256" key="1">
    <source>
        <dbReference type="SAM" id="Phobius"/>
    </source>
</evidence>
<keyword evidence="1" id="KW-0472">Membrane</keyword>
<gene>
    <name evidence="2" type="ORF">CHF27_010875</name>
</gene>
<comment type="caution">
    <text evidence="2">The sequence shown here is derived from an EMBL/GenBank/DDBJ whole genome shotgun (WGS) entry which is preliminary data.</text>
</comment>
<accession>A0A371IR21</accession>
<sequence length="232" mass="27216">MFSKKYLIILGTILILSSLCFMGIRKNNKTIEELKSEQNQIIYNLLKQNVTGQFAKVDNNNLENISDIEIDKRINSLSKELDIYIKNFYTSIEIDKKSNLKIEILQYMNDSSIELFQDQKLIESEDSYRQYDKFIKENSKDENLINLKSPIHEKKYESIKLLITNFDDLEKNITTKPNLLKCNLVGLISTLNEQQQKELYPKMNKKIDITDYVDLNNIEDSNKYEGTNGKFN</sequence>
<dbReference type="EMBL" id="NOJZ02000023">
    <property type="protein sequence ID" value="RDY22914.1"/>
    <property type="molecule type" value="Genomic_DNA"/>
</dbReference>
<dbReference type="RefSeq" id="WP_095405305.1">
    <property type="nucleotide sequence ID" value="NZ_NOJZ02000023.1"/>
</dbReference>
<protein>
    <submittedName>
        <fullName evidence="2">Uncharacterized protein</fullName>
    </submittedName>
</protein>
<keyword evidence="3" id="KW-1185">Reference proteome</keyword>
<name>A0A371IR21_9FIRM</name>
<keyword evidence="1" id="KW-1133">Transmembrane helix</keyword>
<proteinExistence type="predicted"/>
<dbReference type="Proteomes" id="UP000243494">
    <property type="component" value="Unassembled WGS sequence"/>
</dbReference>
<feature type="transmembrane region" description="Helical" evidence="1">
    <location>
        <begin position="6"/>
        <end position="24"/>
    </location>
</feature>
<evidence type="ECO:0000313" key="2">
    <source>
        <dbReference type="EMBL" id="RDY22914.1"/>
    </source>
</evidence>